<evidence type="ECO:0000313" key="3">
    <source>
        <dbReference type="Proteomes" id="UP000663801"/>
    </source>
</evidence>
<evidence type="ECO:0000313" key="2">
    <source>
        <dbReference type="EMBL" id="MBM9475573.1"/>
    </source>
</evidence>
<feature type="transmembrane region" description="Helical" evidence="1">
    <location>
        <begin position="26"/>
        <end position="45"/>
    </location>
</feature>
<sequence length="185" mass="18653">MQPVGQGAVDPWSSVPAPPPPRSRRVVGFVVLGAVVVLLVVLALWSNNSPSGAAEVAAGDCLAQEESGDYRVADCGSAAASLRVTASLAATAAAGDCDDVPADGALLTDDAVLCLDFLLTRGDCVQLTGPDLGRTDCPAPGQSANGILRVLHVLPDTQDTGSCPGTTEQILLHPASREVVCLGAA</sequence>
<dbReference type="Proteomes" id="UP000663801">
    <property type="component" value="Unassembled WGS sequence"/>
</dbReference>
<comment type="caution">
    <text evidence="2">The sequence shown here is derived from an EMBL/GenBank/DDBJ whole genome shotgun (WGS) entry which is preliminary data.</text>
</comment>
<protein>
    <submittedName>
        <fullName evidence="2">Uncharacterized protein</fullName>
    </submittedName>
</protein>
<dbReference type="EMBL" id="JAERWL010000005">
    <property type="protein sequence ID" value="MBM9475573.1"/>
    <property type="molecule type" value="Genomic_DNA"/>
</dbReference>
<reference evidence="2" key="1">
    <citation type="submission" date="2021-01" db="EMBL/GenBank/DDBJ databases">
        <title>KCTC 19127 draft genome.</title>
        <authorList>
            <person name="An D."/>
        </authorList>
    </citation>
    <scope>NUCLEOTIDE SEQUENCE</scope>
    <source>
        <strain evidence="2">KCTC 19127</strain>
    </source>
</reference>
<keyword evidence="3" id="KW-1185">Reference proteome</keyword>
<keyword evidence="1" id="KW-0812">Transmembrane</keyword>
<keyword evidence="1" id="KW-0472">Membrane</keyword>
<proteinExistence type="predicted"/>
<gene>
    <name evidence="2" type="ORF">JL107_03850</name>
</gene>
<dbReference type="AlphaFoldDB" id="A0A939BZC0"/>
<accession>A0A939BZC0</accession>
<organism evidence="2 3">
    <name type="scientific">Nakamurella flavida</name>
    <dbReference type="NCBI Taxonomy" id="363630"/>
    <lineage>
        <taxon>Bacteria</taxon>
        <taxon>Bacillati</taxon>
        <taxon>Actinomycetota</taxon>
        <taxon>Actinomycetes</taxon>
        <taxon>Nakamurellales</taxon>
        <taxon>Nakamurellaceae</taxon>
        <taxon>Nakamurella</taxon>
    </lineage>
</organism>
<name>A0A939BZC0_9ACTN</name>
<dbReference type="RefSeq" id="WP_205255686.1">
    <property type="nucleotide sequence ID" value="NZ_BAAAPV010000002.1"/>
</dbReference>
<keyword evidence="1" id="KW-1133">Transmembrane helix</keyword>
<evidence type="ECO:0000256" key="1">
    <source>
        <dbReference type="SAM" id="Phobius"/>
    </source>
</evidence>